<dbReference type="Proteomes" id="UP000321570">
    <property type="component" value="Unassembled WGS sequence"/>
</dbReference>
<accession>A0A564YG09</accession>
<dbReference type="Pfam" id="PF00650">
    <property type="entry name" value="CRAL_TRIO"/>
    <property type="match status" value="1"/>
</dbReference>
<feature type="domain" description="CRAL-TRIO" evidence="1">
    <location>
        <begin position="1"/>
        <end position="158"/>
    </location>
</feature>
<reference evidence="2 3" key="1">
    <citation type="submission" date="2019-07" db="EMBL/GenBank/DDBJ databases">
        <authorList>
            <person name="Jastrzebski P J."/>
            <person name="Paukszto L."/>
            <person name="Jastrzebski P J."/>
        </authorList>
    </citation>
    <scope>NUCLEOTIDE SEQUENCE [LARGE SCALE GENOMIC DNA]</scope>
    <source>
        <strain evidence="2 3">WMS-il1</strain>
    </source>
</reference>
<protein>
    <recommendedName>
        <fullName evidence="1">CRAL-TRIO domain-containing protein</fullName>
    </recommendedName>
</protein>
<evidence type="ECO:0000259" key="1">
    <source>
        <dbReference type="PROSITE" id="PS50191"/>
    </source>
</evidence>
<dbReference type="PANTHER" id="PTHR10174">
    <property type="entry name" value="ALPHA-TOCOPHEROL TRANSFER PROTEIN-RELATED"/>
    <property type="match status" value="1"/>
</dbReference>
<keyword evidence="3" id="KW-1185">Reference proteome</keyword>
<dbReference type="InterPro" id="IPR036865">
    <property type="entry name" value="CRAL-TRIO_dom_sf"/>
</dbReference>
<dbReference type="EMBL" id="CABIJS010000210">
    <property type="protein sequence ID" value="VUZ46232.1"/>
    <property type="molecule type" value="Genomic_DNA"/>
</dbReference>
<sequence length="220" mass="25456">MKCWVPLGFTQDGILTILMQCSKLDLNQISVSDLQGASQIWYDQCIMDQRDQVGGFCMVMDLTDFRKEDIIKLFDPKISRLLTKYLQECLPFRFNKLIYYNAPKIFETTFKIASEWMHEKVKSRVMMIGANMNLAFDAVPGLKDIMPESYGGNVKHSFEELCDRMTDTLKSIPDYEAKWAISVDESKRPKENKNLFGYYKDLSEDLMGKSGAYVKLNDEI</sequence>
<evidence type="ECO:0000313" key="2">
    <source>
        <dbReference type="EMBL" id="VUZ46232.1"/>
    </source>
</evidence>
<dbReference type="Gene3D" id="3.40.525.10">
    <property type="entry name" value="CRAL-TRIO lipid binding domain"/>
    <property type="match status" value="1"/>
</dbReference>
<dbReference type="GO" id="GO:1902936">
    <property type="term" value="F:phosphatidylinositol bisphosphate binding"/>
    <property type="evidence" value="ECO:0007669"/>
    <property type="project" value="TreeGrafter"/>
</dbReference>
<name>A0A564YG09_HYMDI</name>
<dbReference type="CDD" id="cd00170">
    <property type="entry name" value="SEC14"/>
    <property type="match status" value="1"/>
</dbReference>
<dbReference type="SUPFAM" id="SSF52087">
    <property type="entry name" value="CRAL/TRIO domain"/>
    <property type="match status" value="1"/>
</dbReference>
<evidence type="ECO:0000313" key="3">
    <source>
        <dbReference type="Proteomes" id="UP000321570"/>
    </source>
</evidence>
<organism evidence="2 3">
    <name type="scientific">Hymenolepis diminuta</name>
    <name type="common">Rat tapeworm</name>
    <dbReference type="NCBI Taxonomy" id="6216"/>
    <lineage>
        <taxon>Eukaryota</taxon>
        <taxon>Metazoa</taxon>
        <taxon>Spiralia</taxon>
        <taxon>Lophotrochozoa</taxon>
        <taxon>Platyhelminthes</taxon>
        <taxon>Cestoda</taxon>
        <taxon>Eucestoda</taxon>
        <taxon>Cyclophyllidea</taxon>
        <taxon>Hymenolepididae</taxon>
        <taxon>Hymenolepis</taxon>
    </lineage>
</organism>
<gene>
    <name evidence="2" type="ORF">WMSIL1_LOCUS6008</name>
</gene>
<dbReference type="InterPro" id="IPR001251">
    <property type="entry name" value="CRAL-TRIO_dom"/>
</dbReference>
<dbReference type="PROSITE" id="PS50191">
    <property type="entry name" value="CRAL_TRIO"/>
    <property type="match status" value="1"/>
</dbReference>
<dbReference type="AlphaFoldDB" id="A0A564YG09"/>
<dbReference type="GO" id="GO:0016020">
    <property type="term" value="C:membrane"/>
    <property type="evidence" value="ECO:0007669"/>
    <property type="project" value="TreeGrafter"/>
</dbReference>
<dbReference type="PANTHER" id="PTHR10174:SF208">
    <property type="entry name" value="CRAL-TRIO DOMAIN-CONTAINING PROTEIN DDB_G0278031"/>
    <property type="match status" value="1"/>
</dbReference>
<proteinExistence type="predicted"/>